<feature type="domain" description="Hydantoinase/oxoprolinase N-terminal" evidence="2">
    <location>
        <begin position="4"/>
        <end position="181"/>
    </location>
</feature>
<sequence>MNWRVASDIGGTFTDIAHIDADGLLTTAKVPSTPPNYGLGVVSGVSALADGAGLAMSKLTEMAHGCTVATNAILEGKGARTALLTTAGFRDVLELRRIRVPKLYEPLYVKPSPLSPRNLRFEARERVDADGSIQTPLNEDDVREAAQKMQRDGVEAVAVCFLHSYLNPEHERRAGEIIRKLLPDLFVTLSVDVLPQIREYERTSTTVVNAYVGPPVRRYLEGMEADLSTAGCPARVSIMQSSGGAVDAAAVKTTPAQIVECGPAAGVVGAAHLARMLGIDNAITFDMGGTTAKGSMIENGSVIFAEDYEVGSSMSTTGVIAGGGGYALKLPVIDISEVGAGGGSIVRIDRAGAIKVGPDSAGANPGPACYNAGGTEPTVTDANVVLRYLNQTGLAGGTVPINAKLSQGAVARVVADPLSLTPHAAAYGVHQVANATMVRAIKAVTTYRGRDPRDFSMFAFGGNGGVHGVGIARSLEIRRVIVPPAAGVFSAVGLLLAERSVTVAAACPGRLDGLSAEIADNTYAGLQRQAEQLLALESGAAMCSREVELRYVGQAFELTVDLGAESFVEASRDDLRARFDDEHRRRFGHAFDASEPVEIVALKLKSVDPAHKTPNELSIALNPSTEEVFRDVWFGDAHGLVRTPVIGRGDLGTEPQSGPLIVEEYEGTTVVPPDASAHRDALDNIVVDLEY</sequence>
<geneLocation type="plasmid" evidence="3 4">
    <name>pSMR1-6</name>
</geneLocation>
<dbReference type="Pfam" id="PF05378">
    <property type="entry name" value="Hydant_A_N"/>
    <property type="match status" value="1"/>
</dbReference>
<dbReference type="EC" id="6.4.1.8" evidence="3"/>
<reference evidence="3 4" key="1">
    <citation type="submission" date="2017-07" db="EMBL/GenBank/DDBJ databases">
        <title>Genome Sequence of Sulfitobacter pseudonitzschiae Strain SMR1 Isolated from a culture of the Diatom Skeletonema marinoi.</title>
        <authorList>
            <person name="Topel M."/>
            <person name="Pinder M.I.M."/>
            <person name="Johansson O.N."/>
            <person name="Kourtchenko O."/>
            <person name="Godhe A."/>
            <person name="Clarke A.K."/>
        </authorList>
    </citation>
    <scope>NUCLEOTIDE SEQUENCE [LARGE SCALE GENOMIC DNA]</scope>
    <source>
        <strain evidence="3 4">SMR1</strain>
        <plasmid evidence="3 4">pSMR1-6</plasmid>
    </source>
</reference>
<name>A0A221K9H9_9RHOB</name>
<keyword evidence="3" id="KW-0436">Ligase</keyword>
<keyword evidence="4" id="KW-1185">Reference proteome</keyword>
<dbReference type="GO" id="GO:0006749">
    <property type="term" value="P:glutathione metabolic process"/>
    <property type="evidence" value="ECO:0007669"/>
    <property type="project" value="TreeGrafter"/>
</dbReference>
<dbReference type="EMBL" id="CP022421">
    <property type="protein sequence ID" value="ASM75625.1"/>
    <property type="molecule type" value="Genomic_DNA"/>
</dbReference>
<dbReference type="InterPro" id="IPR002821">
    <property type="entry name" value="Hydantoinase_A"/>
</dbReference>
<dbReference type="PANTHER" id="PTHR11365">
    <property type="entry name" value="5-OXOPROLINASE RELATED"/>
    <property type="match status" value="1"/>
</dbReference>
<dbReference type="PANTHER" id="PTHR11365:SF23">
    <property type="entry name" value="HYPOTHETICAL 5-OXOPROLINASE (EUROFUNG)-RELATED"/>
    <property type="match status" value="1"/>
</dbReference>
<evidence type="ECO:0000259" key="2">
    <source>
        <dbReference type="Pfam" id="PF05378"/>
    </source>
</evidence>
<feature type="domain" description="Hydantoinase A/oxoprolinase" evidence="1">
    <location>
        <begin position="202"/>
        <end position="498"/>
    </location>
</feature>
<dbReference type="OrthoDB" id="9759608at2"/>
<dbReference type="InterPro" id="IPR008040">
    <property type="entry name" value="Hydant_A_N"/>
</dbReference>
<dbReference type="AlphaFoldDB" id="A0A221K9H9"/>
<dbReference type="RefSeq" id="WP_089423573.1">
    <property type="nucleotide sequence ID" value="NZ_CP022421.1"/>
</dbReference>
<keyword evidence="3" id="KW-0614">Plasmid</keyword>
<dbReference type="KEGG" id="spse:SULPSESMR1_03582"/>
<evidence type="ECO:0000259" key="1">
    <source>
        <dbReference type="Pfam" id="PF01968"/>
    </source>
</evidence>
<organism evidence="3 4">
    <name type="scientific">Pseudosulfitobacter pseudonitzschiae</name>
    <dbReference type="NCBI Taxonomy" id="1402135"/>
    <lineage>
        <taxon>Bacteria</taxon>
        <taxon>Pseudomonadati</taxon>
        <taxon>Pseudomonadota</taxon>
        <taxon>Alphaproteobacteria</taxon>
        <taxon>Rhodobacterales</taxon>
        <taxon>Roseobacteraceae</taxon>
        <taxon>Pseudosulfitobacter</taxon>
    </lineage>
</organism>
<dbReference type="Proteomes" id="UP000199754">
    <property type="component" value="Plasmid pSMR1-6"/>
</dbReference>
<dbReference type="Pfam" id="PF01968">
    <property type="entry name" value="Hydantoinase_A"/>
    <property type="match status" value="1"/>
</dbReference>
<dbReference type="GO" id="GO:0005829">
    <property type="term" value="C:cytosol"/>
    <property type="evidence" value="ECO:0007669"/>
    <property type="project" value="TreeGrafter"/>
</dbReference>
<gene>
    <name evidence="3" type="primary">apc3</name>
    <name evidence="3" type="ORF">SULPSESMR1_03582</name>
</gene>
<dbReference type="InterPro" id="IPR045079">
    <property type="entry name" value="Oxoprolinase-like"/>
</dbReference>
<dbReference type="GO" id="GO:0016874">
    <property type="term" value="F:ligase activity"/>
    <property type="evidence" value="ECO:0007669"/>
    <property type="project" value="UniProtKB-KW"/>
</dbReference>
<accession>A0A221K9H9</accession>
<protein>
    <submittedName>
        <fullName evidence="3">Acetophenone carboxylase gamma subunit</fullName>
        <ecNumber evidence="3">6.4.1.8</ecNumber>
    </submittedName>
</protein>
<dbReference type="GO" id="GO:0017168">
    <property type="term" value="F:5-oxoprolinase (ATP-hydrolyzing) activity"/>
    <property type="evidence" value="ECO:0007669"/>
    <property type="project" value="TreeGrafter"/>
</dbReference>
<evidence type="ECO:0000313" key="4">
    <source>
        <dbReference type="Proteomes" id="UP000199754"/>
    </source>
</evidence>
<proteinExistence type="predicted"/>
<evidence type="ECO:0000313" key="3">
    <source>
        <dbReference type="EMBL" id="ASM75625.1"/>
    </source>
</evidence>